<dbReference type="SMART" id="SM00448">
    <property type="entry name" value="REC"/>
    <property type="match status" value="1"/>
</dbReference>
<dbReference type="CDD" id="cd00156">
    <property type="entry name" value="REC"/>
    <property type="match status" value="1"/>
</dbReference>
<dbReference type="InterPro" id="IPR011006">
    <property type="entry name" value="CheY-like_superfamily"/>
</dbReference>
<evidence type="ECO:0000256" key="2">
    <source>
        <dbReference type="PROSITE-ProRule" id="PRU00169"/>
    </source>
</evidence>
<dbReference type="PANTHER" id="PTHR44591:SF23">
    <property type="entry name" value="CHEY SUBFAMILY"/>
    <property type="match status" value="1"/>
</dbReference>
<dbReference type="GO" id="GO:0000160">
    <property type="term" value="P:phosphorelay signal transduction system"/>
    <property type="evidence" value="ECO:0007669"/>
    <property type="project" value="InterPro"/>
</dbReference>
<comment type="caution">
    <text evidence="4">The sequence shown here is derived from an EMBL/GenBank/DDBJ whole genome shotgun (WGS) entry which is preliminary data.</text>
</comment>
<dbReference type="Pfam" id="PF00072">
    <property type="entry name" value="Response_reg"/>
    <property type="match status" value="1"/>
</dbReference>
<dbReference type="Gene3D" id="3.40.50.2300">
    <property type="match status" value="1"/>
</dbReference>
<dbReference type="Proteomes" id="UP000178870">
    <property type="component" value="Unassembled WGS sequence"/>
</dbReference>
<dbReference type="PROSITE" id="PS50110">
    <property type="entry name" value="RESPONSE_REGULATORY"/>
    <property type="match status" value="1"/>
</dbReference>
<organism evidence="4 5">
    <name type="scientific">Candidatus Woesebacteria bacterium RIFCSPHIGHO2_01_FULL_44_21</name>
    <dbReference type="NCBI Taxonomy" id="1802503"/>
    <lineage>
        <taxon>Bacteria</taxon>
        <taxon>Candidatus Woeseibacteriota</taxon>
    </lineage>
</organism>
<accession>A0A1F7YV12</accession>
<protein>
    <recommendedName>
        <fullName evidence="3">Response regulatory domain-containing protein</fullName>
    </recommendedName>
</protein>
<dbReference type="EMBL" id="MGGP01000029">
    <property type="protein sequence ID" value="OGM31162.1"/>
    <property type="molecule type" value="Genomic_DNA"/>
</dbReference>
<dbReference type="InterPro" id="IPR050595">
    <property type="entry name" value="Bact_response_regulator"/>
</dbReference>
<keyword evidence="1 2" id="KW-0597">Phosphoprotein</keyword>
<evidence type="ECO:0000256" key="1">
    <source>
        <dbReference type="ARBA" id="ARBA00022553"/>
    </source>
</evidence>
<dbReference type="InterPro" id="IPR001789">
    <property type="entry name" value="Sig_transdc_resp-reg_receiver"/>
</dbReference>
<sequence length="135" mass="15084">MAEPKKILIVEDDTVLAGMYKKLLENHGFHVVTAEDGEAGLLTAVSEKPDLVLLDIRMPKMDGLTMMDNLRKNEWGKTVPIIIFTNLDTNEEMLVQIVKGMPTFYLVKSNTRPETVLEKVDEVLNPLGNGKDTIS</sequence>
<dbReference type="SUPFAM" id="SSF52172">
    <property type="entry name" value="CheY-like"/>
    <property type="match status" value="1"/>
</dbReference>
<feature type="domain" description="Response regulatory" evidence="3">
    <location>
        <begin position="6"/>
        <end position="123"/>
    </location>
</feature>
<reference evidence="4 5" key="1">
    <citation type="journal article" date="2016" name="Nat. Commun.">
        <title>Thousands of microbial genomes shed light on interconnected biogeochemical processes in an aquifer system.</title>
        <authorList>
            <person name="Anantharaman K."/>
            <person name="Brown C.T."/>
            <person name="Hug L.A."/>
            <person name="Sharon I."/>
            <person name="Castelle C.J."/>
            <person name="Probst A.J."/>
            <person name="Thomas B.C."/>
            <person name="Singh A."/>
            <person name="Wilkins M.J."/>
            <person name="Karaoz U."/>
            <person name="Brodie E.L."/>
            <person name="Williams K.H."/>
            <person name="Hubbard S.S."/>
            <person name="Banfield J.F."/>
        </authorList>
    </citation>
    <scope>NUCLEOTIDE SEQUENCE [LARGE SCALE GENOMIC DNA]</scope>
</reference>
<dbReference type="AlphaFoldDB" id="A0A1F7YV12"/>
<feature type="modified residue" description="4-aspartylphosphate" evidence="2">
    <location>
        <position position="55"/>
    </location>
</feature>
<dbReference type="PANTHER" id="PTHR44591">
    <property type="entry name" value="STRESS RESPONSE REGULATOR PROTEIN 1"/>
    <property type="match status" value="1"/>
</dbReference>
<evidence type="ECO:0000313" key="4">
    <source>
        <dbReference type="EMBL" id="OGM31162.1"/>
    </source>
</evidence>
<proteinExistence type="predicted"/>
<name>A0A1F7YV12_9BACT</name>
<evidence type="ECO:0000313" key="5">
    <source>
        <dbReference type="Proteomes" id="UP000178870"/>
    </source>
</evidence>
<evidence type="ECO:0000259" key="3">
    <source>
        <dbReference type="PROSITE" id="PS50110"/>
    </source>
</evidence>
<gene>
    <name evidence="4" type="ORF">A2803_01660</name>
</gene>